<dbReference type="AlphaFoldDB" id="A0A5B7IXI1"/>
<proteinExistence type="predicted"/>
<accession>A0A5B7IXI1</accession>
<evidence type="ECO:0000313" key="2">
    <source>
        <dbReference type="EMBL" id="MPC84874.1"/>
    </source>
</evidence>
<comment type="caution">
    <text evidence="2">The sequence shown here is derived from an EMBL/GenBank/DDBJ whole genome shotgun (WGS) entry which is preliminary data.</text>
</comment>
<keyword evidence="3" id="KW-1185">Reference proteome</keyword>
<evidence type="ECO:0000313" key="3">
    <source>
        <dbReference type="Proteomes" id="UP000324222"/>
    </source>
</evidence>
<feature type="region of interest" description="Disordered" evidence="1">
    <location>
        <begin position="1"/>
        <end position="32"/>
    </location>
</feature>
<name>A0A5B7IXI1_PORTR</name>
<organism evidence="2 3">
    <name type="scientific">Portunus trituberculatus</name>
    <name type="common">Swimming crab</name>
    <name type="synonym">Neptunus trituberculatus</name>
    <dbReference type="NCBI Taxonomy" id="210409"/>
    <lineage>
        <taxon>Eukaryota</taxon>
        <taxon>Metazoa</taxon>
        <taxon>Ecdysozoa</taxon>
        <taxon>Arthropoda</taxon>
        <taxon>Crustacea</taxon>
        <taxon>Multicrustacea</taxon>
        <taxon>Malacostraca</taxon>
        <taxon>Eumalacostraca</taxon>
        <taxon>Eucarida</taxon>
        <taxon>Decapoda</taxon>
        <taxon>Pleocyemata</taxon>
        <taxon>Brachyura</taxon>
        <taxon>Eubrachyura</taxon>
        <taxon>Portunoidea</taxon>
        <taxon>Portunidae</taxon>
        <taxon>Portuninae</taxon>
        <taxon>Portunus</taxon>
    </lineage>
</organism>
<reference evidence="2 3" key="1">
    <citation type="submission" date="2019-05" db="EMBL/GenBank/DDBJ databases">
        <title>Another draft genome of Portunus trituberculatus and its Hox gene families provides insights of decapod evolution.</title>
        <authorList>
            <person name="Jeong J.-H."/>
            <person name="Song I."/>
            <person name="Kim S."/>
            <person name="Choi T."/>
            <person name="Kim D."/>
            <person name="Ryu S."/>
            <person name="Kim W."/>
        </authorList>
    </citation>
    <scope>NUCLEOTIDE SEQUENCE [LARGE SCALE GENOMIC DNA]</scope>
    <source>
        <tissue evidence="2">Muscle</tissue>
    </source>
</reference>
<dbReference type="EMBL" id="VSRR010066699">
    <property type="protein sequence ID" value="MPC84874.1"/>
    <property type="molecule type" value="Genomic_DNA"/>
</dbReference>
<evidence type="ECO:0000256" key="1">
    <source>
        <dbReference type="SAM" id="MobiDB-lite"/>
    </source>
</evidence>
<dbReference type="Proteomes" id="UP000324222">
    <property type="component" value="Unassembled WGS sequence"/>
</dbReference>
<sequence length="74" mass="8353">MANKADMIPGSDAEPEIEPKTGTGRKTSTTRRRRVLYNSDAFDEPFLCAPELVCEAPEDSPMTTVRRQLRNKKK</sequence>
<protein>
    <submittedName>
        <fullName evidence="2">Uncharacterized protein</fullName>
    </submittedName>
</protein>
<gene>
    <name evidence="2" type="ORF">E2C01_079625</name>
</gene>